<dbReference type="Pfam" id="PF20160">
    <property type="entry name" value="C-JID"/>
    <property type="match status" value="1"/>
</dbReference>
<dbReference type="EMBL" id="JAEFBJ010000007">
    <property type="protein sequence ID" value="KAG7588897.1"/>
    <property type="molecule type" value="Genomic_DNA"/>
</dbReference>
<dbReference type="InterPro" id="IPR044974">
    <property type="entry name" value="Disease_R_plants"/>
</dbReference>
<evidence type="ECO:0000313" key="5">
    <source>
        <dbReference type="EMBL" id="KAG7588897.1"/>
    </source>
</evidence>
<organism evidence="5 6">
    <name type="scientific">Arabidopsis suecica</name>
    <name type="common">Swedish thale-cress</name>
    <name type="synonym">Cardaminopsis suecica</name>
    <dbReference type="NCBI Taxonomy" id="45249"/>
    <lineage>
        <taxon>Eukaryota</taxon>
        <taxon>Viridiplantae</taxon>
        <taxon>Streptophyta</taxon>
        <taxon>Embryophyta</taxon>
        <taxon>Tracheophyta</taxon>
        <taxon>Spermatophyta</taxon>
        <taxon>Magnoliopsida</taxon>
        <taxon>eudicotyledons</taxon>
        <taxon>Gunneridae</taxon>
        <taxon>Pentapetalae</taxon>
        <taxon>rosids</taxon>
        <taxon>malvids</taxon>
        <taxon>Brassicales</taxon>
        <taxon>Brassicaceae</taxon>
        <taxon>Camelineae</taxon>
        <taxon>Arabidopsis</taxon>
    </lineage>
</organism>
<sequence>MWGLLVETVGALQVVSEPNPDECGVKRAHTVGGNGLGAQRGRCYLLVGNSTVKRAWAGVVSGWVTFREVNVGTVLSDVTDRPLDKGGLMGLREDVEPTGIGKTTIARTLYNRISRQFQGSIFLDRAFISKSKGNYQGANPDDYNMKLDLQGTFLSEILGINNIKINHLGAVKEKLKDMKVLIVIDDLDDPVVLNSLVDETQWFGPMSRIVVITKDKCLLKAHGIDHIYEVCLPSKKVALQMFCKSAFGNIFPPEGFEKLAYEVAERAGRLPLGLTILGSHLGKRNKEDWMESLPSLRKTLDGKIENTLRASYDGLGSEEEQAIFRHIACFLNGASISYIKLMLEKSDSEVKFRLQNLVNKSFLHVNVNSDTVEMHCLLQEMGKKIVRAQSKEPGKREFLMNSEEICDVLSDNTGTKSVLGIALDIDEIDDLYPRRFMPSKFRPDNLVELKMRGSKLEELWKGVGSLQCLKYMDLEDSKTLKEIPDLSNATNLQSLTLDGCSSLEELPSSIGNLNKLTHLKMKNCTNLETFPTGINLQSLLVLDLVGCTRLKSFPNISTNISSLMLNETAIEEISSTNLPLKNLEEFCMYGIKSEKLWEIEQPLRCMMMLLPSTLKILDLSNIQSLVTIPESVDFNCLTDLIITGCTNLERFPTNMSSEYLTCLDLSGCSSLTTFPDVPEAFQIESLRLDETAIEVVPWSIGKFESLCFLSMRKCNKLKYVSPNIFKLENLWEVDFSDCGALTVFSWHDYMCAVAMRAYNTHSKLPAAEEVSSSLSNNCVKLKFTNCFNIDQDVFLQRLSVFKRLILPVGELPSYFTHQAKGESLANIPLLQTSYSEKYLRFRACIMVDTESIATTFVLTIIRPDCTPHHFVDGTGFNSLSGPPRFVIPKIESDVLIIFDCLIYLVKGYDHLDIRFKAEGSKIKGCGIRYCGDIPLVSKGRTSERESKHVQRQRMLLEWVSELLLSSETMAETRAQTLIKETAICEVEGALRLRFEELEGSMAKQNEIIDKNIADMFSAICLLQINTIASSSRNLHLIRQSPVVLATPEHVFDHQEQHQRQQYHYTGLTRLGKADFPRLHDGDKSKEWLFKVEEFYGINFAPNDLKVMTSIQFDGLAATWHQSLVQTPETGDDMIDWSCYKALLKEHFEGVFEDPRN</sequence>
<dbReference type="GO" id="GO:0003677">
    <property type="term" value="F:DNA binding"/>
    <property type="evidence" value="ECO:0007669"/>
    <property type="project" value="UniProtKB-KW"/>
</dbReference>
<name>A0A8T2BNB4_ARASU</name>
<evidence type="ECO:0000259" key="3">
    <source>
        <dbReference type="Pfam" id="PF20160"/>
    </source>
</evidence>
<dbReference type="PANTHER" id="PTHR11017">
    <property type="entry name" value="LEUCINE-RICH REPEAT-CONTAINING PROTEIN"/>
    <property type="match status" value="1"/>
</dbReference>
<accession>A0A8T2BNB4</accession>
<dbReference type="Proteomes" id="UP000694251">
    <property type="component" value="Chromosome 7"/>
</dbReference>
<dbReference type="InterPro" id="IPR045344">
    <property type="entry name" value="C-JID"/>
</dbReference>
<dbReference type="GO" id="GO:0006952">
    <property type="term" value="P:defense response"/>
    <property type="evidence" value="ECO:0007669"/>
    <property type="project" value="InterPro"/>
</dbReference>
<gene>
    <name evidence="5" type="ORF">ISN44_As07g012170</name>
</gene>
<dbReference type="InterPro" id="IPR011713">
    <property type="entry name" value="Leu-rich_rpt_3"/>
</dbReference>
<reference evidence="5 6" key="1">
    <citation type="submission" date="2020-12" db="EMBL/GenBank/DDBJ databases">
        <title>Concerted genomic and epigenomic changes stabilize Arabidopsis allopolyploids.</title>
        <authorList>
            <person name="Chen Z."/>
        </authorList>
    </citation>
    <scope>NUCLEOTIDE SEQUENCE [LARGE SCALE GENOMIC DNA]</scope>
    <source>
        <strain evidence="5">As9502</strain>
        <tissue evidence="5">Leaf</tissue>
    </source>
</reference>
<dbReference type="OrthoDB" id="2018313at2759"/>
<protein>
    <submittedName>
        <fullName evidence="5">Winged helix DNA-binding domain superfamily</fullName>
    </submittedName>
</protein>
<evidence type="ECO:0000259" key="4">
    <source>
        <dbReference type="Pfam" id="PF23282"/>
    </source>
</evidence>
<keyword evidence="2" id="KW-0677">Repeat</keyword>
<dbReference type="FunFam" id="1.10.8.430:FF:000002">
    <property type="entry name" value="Disease resistance protein (TIR-NBS-LRR class)"/>
    <property type="match status" value="1"/>
</dbReference>
<evidence type="ECO:0000256" key="2">
    <source>
        <dbReference type="ARBA" id="ARBA00022737"/>
    </source>
</evidence>
<dbReference type="PANTHER" id="PTHR11017:SF569">
    <property type="entry name" value="DISEASE RESISTANCE PROTEIN"/>
    <property type="match status" value="1"/>
</dbReference>
<feature type="domain" description="Disease resistance protein Roq1-like winged-helix" evidence="4">
    <location>
        <begin position="318"/>
        <end position="390"/>
    </location>
</feature>
<feature type="domain" description="C-JID" evidence="3">
    <location>
        <begin position="807"/>
        <end position="927"/>
    </location>
</feature>
<comment type="caution">
    <text evidence="5">The sequence shown here is derived from an EMBL/GenBank/DDBJ whole genome shotgun (WGS) entry which is preliminary data.</text>
</comment>
<keyword evidence="1" id="KW-0433">Leucine-rich repeat</keyword>
<dbReference type="AlphaFoldDB" id="A0A8T2BNB4"/>
<evidence type="ECO:0000313" key="6">
    <source>
        <dbReference type="Proteomes" id="UP000694251"/>
    </source>
</evidence>
<dbReference type="Pfam" id="PF07725">
    <property type="entry name" value="LRR_3"/>
    <property type="match status" value="1"/>
</dbReference>
<keyword evidence="6" id="KW-1185">Reference proteome</keyword>
<dbReference type="Pfam" id="PF23282">
    <property type="entry name" value="WHD_ROQ1"/>
    <property type="match status" value="1"/>
</dbReference>
<dbReference type="GO" id="GO:0043531">
    <property type="term" value="F:ADP binding"/>
    <property type="evidence" value="ECO:0007669"/>
    <property type="project" value="InterPro"/>
</dbReference>
<evidence type="ECO:0000256" key="1">
    <source>
        <dbReference type="ARBA" id="ARBA00022614"/>
    </source>
</evidence>
<dbReference type="InterPro" id="IPR058192">
    <property type="entry name" value="WHD_ROQ1-like"/>
</dbReference>
<proteinExistence type="predicted"/>
<keyword evidence="5" id="KW-0238">DNA-binding</keyword>